<accession>A0AAV5WD74</accession>
<comment type="subcellular location">
    <subcellularLocation>
        <location evidence="1">Membrane</location>
    </subcellularLocation>
</comment>
<dbReference type="EMBL" id="BTSY01000005">
    <property type="protein sequence ID" value="GMT28380.1"/>
    <property type="molecule type" value="Genomic_DNA"/>
</dbReference>
<dbReference type="SUPFAM" id="SSF81321">
    <property type="entry name" value="Family A G protein-coupled receptor-like"/>
    <property type="match status" value="1"/>
</dbReference>
<feature type="transmembrane region" description="Helical" evidence="6">
    <location>
        <begin position="186"/>
        <end position="217"/>
    </location>
</feature>
<feature type="transmembrane region" description="Helical" evidence="6">
    <location>
        <begin position="102"/>
        <end position="124"/>
    </location>
</feature>
<dbReference type="PANTHER" id="PTHR24224">
    <property type="entry name" value="CARDIOACCELERATORY PEPTIDE RECEPTOR-RELATED"/>
    <property type="match status" value="1"/>
</dbReference>
<keyword evidence="9" id="KW-1185">Reference proteome</keyword>
<evidence type="ECO:0000313" key="9">
    <source>
        <dbReference type="Proteomes" id="UP001432322"/>
    </source>
</evidence>
<proteinExistence type="inferred from homology"/>
<protein>
    <recommendedName>
        <fullName evidence="7">G-protein coupled receptors family 1 profile domain-containing protein</fullName>
    </recommendedName>
</protein>
<comment type="similarity">
    <text evidence="5">Belongs to the G-protein coupled receptor 1 family.</text>
</comment>
<dbReference type="PRINTS" id="PR00237">
    <property type="entry name" value="GPCRRHODOPSN"/>
</dbReference>
<evidence type="ECO:0000256" key="6">
    <source>
        <dbReference type="SAM" id="Phobius"/>
    </source>
</evidence>
<dbReference type="InterPro" id="IPR000276">
    <property type="entry name" value="GPCR_Rhodpsn"/>
</dbReference>
<evidence type="ECO:0000256" key="1">
    <source>
        <dbReference type="ARBA" id="ARBA00004370"/>
    </source>
</evidence>
<feature type="domain" description="G-protein coupled receptors family 1 profile" evidence="7">
    <location>
        <begin position="35"/>
        <end position="232"/>
    </location>
</feature>
<sequence length="232" mass="26420">TVSSSLNSSQESFVGPSTSLMILHNSSVILLTILSNLLLISAVFRSNRIKRRRRVTPVQVLMLHMTLSDILFAILTIFPNLLTLITLPVFHGPDSLCRFVKFLQILLQVVPLYASAFLLVAISADRYYAICRPLDSIKMGVYNRPSLYAIIAWSLALLFSTPQLFLFYKDEESHECLAYYAKPWMYTVYVCCFNTAVWLLPSALAGAFYTCVCRAVWDSLAIRNMRDRNKER</sequence>
<dbReference type="Proteomes" id="UP001432322">
    <property type="component" value="Unassembled WGS sequence"/>
</dbReference>
<keyword evidence="4 6" id="KW-0472">Membrane</keyword>
<reference evidence="8" key="1">
    <citation type="submission" date="2023-10" db="EMBL/GenBank/DDBJ databases">
        <title>Genome assembly of Pristionchus species.</title>
        <authorList>
            <person name="Yoshida K."/>
            <person name="Sommer R.J."/>
        </authorList>
    </citation>
    <scope>NUCLEOTIDE SEQUENCE</scope>
    <source>
        <strain evidence="8">RS5133</strain>
    </source>
</reference>
<organism evidence="8 9">
    <name type="scientific">Pristionchus fissidentatus</name>
    <dbReference type="NCBI Taxonomy" id="1538716"/>
    <lineage>
        <taxon>Eukaryota</taxon>
        <taxon>Metazoa</taxon>
        <taxon>Ecdysozoa</taxon>
        <taxon>Nematoda</taxon>
        <taxon>Chromadorea</taxon>
        <taxon>Rhabditida</taxon>
        <taxon>Rhabditina</taxon>
        <taxon>Diplogasteromorpha</taxon>
        <taxon>Diplogasteroidea</taxon>
        <taxon>Neodiplogasteridae</taxon>
        <taxon>Pristionchus</taxon>
    </lineage>
</organism>
<gene>
    <name evidence="8" type="ORF">PFISCL1PPCAC_19677</name>
</gene>
<dbReference type="Gene3D" id="1.20.1070.10">
    <property type="entry name" value="Rhodopsin 7-helix transmembrane proteins"/>
    <property type="match status" value="1"/>
</dbReference>
<evidence type="ECO:0000256" key="3">
    <source>
        <dbReference type="ARBA" id="ARBA00022989"/>
    </source>
</evidence>
<name>A0AAV5WD74_9BILA</name>
<keyword evidence="5" id="KW-0297">G-protein coupled receptor</keyword>
<feature type="transmembrane region" description="Helical" evidence="6">
    <location>
        <begin position="70"/>
        <end position="90"/>
    </location>
</feature>
<keyword evidence="5" id="KW-0675">Receptor</keyword>
<evidence type="ECO:0000259" key="7">
    <source>
        <dbReference type="PROSITE" id="PS50262"/>
    </source>
</evidence>
<keyword evidence="5" id="KW-0807">Transducer</keyword>
<dbReference type="GO" id="GO:0016020">
    <property type="term" value="C:membrane"/>
    <property type="evidence" value="ECO:0007669"/>
    <property type="project" value="UniProtKB-SubCell"/>
</dbReference>
<comment type="caution">
    <text evidence="8">The sequence shown here is derived from an EMBL/GenBank/DDBJ whole genome shotgun (WGS) entry which is preliminary data.</text>
</comment>
<keyword evidence="3 6" id="KW-1133">Transmembrane helix</keyword>
<feature type="transmembrane region" description="Helical" evidence="6">
    <location>
        <begin position="20"/>
        <end position="44"/>
    </location>
</feature>
<dbReference type="Pfam" id="PF00001">
    <property type="entry name" value="7tm_1"/>
    <property type="match status" value="1"/>
</dbReference>
<dbReference type="PROSITE" id="PS50262">
    <property type="entry name" value="G_PROTEIN_RECEP_F1_2"/>
    <property type="match status" value="1"/>
</dbReference>
<dbReference type="AlphaFoldDB" id="A0AAV5WD74"/>
<evidence type="ECO:0000256" key="5">
    <source>
        <dbReference type="RuleBase" id="RU000688"/>
    </source>
</evidence>
<evidence type="ECO:0000313" key="8">
    <source>
        <dbReference type="EMBL" id="GMT28380.1"/>
    </source>
</evidence>
<dbReference type="InterPro" id="IPR052665">
    <property type="entry name" value="Neuropeptide-GPCR"/>
</dbReference>
<dbReference type="PROSITE" id="PS00237">
    <property type="entry name" value="G_PROTEIN_RECEP_F1_1"/>
    <property type="match status" value="1"/>
</dbReference>
<feature type="transmembrane region" description="Helical" evidence="6">
    <location>
        <begin position="145"/>
        <end position="166"/>
    </location>
</feature>
<keyword evidence="2 5" id="KW-0812">Transmembrane</keyword>
<dbReference type="InterPro" id="IPR017452">
    <property type="entry name" value="GPCR_Rhodpsn_7TM"/>
</dbReference>
<evidence type="ECO:0000256" key="4">
    <source>
        <dbReference type="ARBA" id="ARBA00023136"/>
    </source>
</evidence>
<evidence type="ECO:0000256" key="2">
    <source>
        <dbReference type="ARBA" id="ARBA00022692"/>
    </source>
</evidence>
<feature type="non-terminal residue" evidence="8">
    <location>
        <position position="1"/>
    </location>
</feature>
<dbReference type="PANTHER" id="PTHR24224:SF6">
    <property type="entry name" value="CARDIOACCELERATORY PEPTIDE RECEPTOR-RELATED"/>
    <property type="match status" value="1"/>
</dbReference>
<dbReference type="GO" id="GO:0004930">
    <property type="term" value="F:G protein-coupled receptor activity"/>
    <property type="evidence" value="ECO:0007669"/>
    <property type="project" value="UniProtKB-KW"/>
</dbReference>